<protein>
    <submittedName>
        <fullName evidence="3">Uncharacterized protein</fullName>
    </submittedName>
</protein>
<organism evidence="3 4">
    <name type="scientific">Fusarium albosuccineum</name>
    <dbReference type="NCBI Taxonomy" id="1237068"/>
    <lineage>
        <taxon>Eukaryota</taxon>
        <taxon>Fungi</taxon>
        <taxon>Dikarya</taxon>
        <taxon>Ascomycota</taxon>
        <taxon>Pezizomycotina</taxon>
        <taxon>Sordariomycetes</taxon>
        <taxon>Hypocreomycetidae</taxon>
        <taxon>Hypocreales</taxon>
        <taxon>Nectriaceae</taxon>
        <taxon>Fusarium</taxon>
        <taxon>Fusarium decemcellulare species complex</taxon>
    </lineage>
</organism>
<dbReference type="EMBL" id="JAADYS010000157">
    <property type="protein sequence ID" value="KAF4471852.1"/>
    <property type="molecule type" value="Genomic_DNA"/>
</dbReference>
<reference evidence="3 4" key="1">
    <citation type="submission" date="2020-01" db="EMBL/GenBank/DDBJ databases">
        <title>Identification and distribution of gene clusters putatively required for synthesis of sphingolipid metabolism inhibitors in phylogenetically diverse species of the filamentous fungus Fusarium.</title>
        <authorList>
            <person name="Kim H.-S."/>
            <person name="Busman M."/>
            <person name="Brown D.W."/>
            <person name="Divon H."/>
            <person name="Uhlig S."/>
            <person name="Proctor R.H."/>
        </authorList>
    </citation>
    <scope>NUCLEOTIDE SEQUENCE [LARGE SCALE GENOMIC DNA]</scope>
    <source>
        <strain evidence="3 4">NRRL 20459</strain>
    </source>
</reference>
<keyword evidence="2" id="KW-0732">Signal</keyword>
<dbReference type="Proteomes" id="UP000554235">
    <property type="component" value="Unassembled WGS sequence"/>
</dbReference>
<evidence type="ECO:0000313" key="4">
    <source>
        <dbReference type="Proteomes" id="UP000554235"/>
    </source>
</evidence>
<feature type="chain" id="PRO_5034634134" evidence="2">
    <location>
        <begin position="21"/>
        <end position="189"/>
    </location>
</feature>
<feature type="signal peptide" evidence="2">
    <location>
        <begin position="1"/>
        <end position="20"/>
    </location>
</feature>
<evidence type="ECO:0000313" key="3">
    <source>
        <dbReference type="EMBL" id="KAF4471852.1"/>
    </source>
</evidence>
<feature type="compositionally biased region" description="Basic and acidic residues" evidence="1">
    <location>
        <begin position="162"/>
        <end position="178"/>
    </location>
</feature>
<comment type="caution">
    <text evidence="3">The sequence shown here is derived from an EMBL/GenBank/DDBJ whole genome shotgun (WGS) entry which is preliminary data.</text>
</comment>
<dbReference type="OrthoDB" id="5079492at2759"/>
<gene>
    <name evidence="3" type="ORF">FALBO_1218</name>
</gene>
<evidence type="ECO:0000256" key="2">
    <source>
        <dbReference type="SAM" id="SignalP"/>
    </source>
</evidence>
<sequence>MLNSPVHLAVTLALIAHALAQIYSSTITDDPEATDILDPPGPNKHTCGYIDGNTESAVSCSSSTCGILYIIGRGNAHAGCCSSASCAIPTTCIEFGTASDGNTVECRTQHRRLAPSMCNLYMARVVGRVIFLCRIPDYQDVVHAYRSHRQRGRTPVYGDGGRTSDGDGGRISDGDGWRTETNGNGWDAA</sequence>
<proteinExistence type="predicted"/>
<keyword evidence="4" id="KW-1185">Reference proteome</keyword>
<dbReference type="AlphaFoldDB" id="A0A8H4LPZ7"/>
<evidence type="ECO:0000256" key="1">
    <source>
        <dbReference type="SAM" id="MobiDB-lite"/>
    </source>
</evidence>
<feature type="region of interest" description="Disordered" evidence="1">
    <location>
        <begin position="151"/>
        <end position="189"/>
    </location>
</feature>
<name>A0A8H4LPZ7_9HYPO</name>
<accession>A0A8H4LPZ7</accession>
<feature type="compositionally biased region" description="Polar residues" evidence="1">
    <location>
        <begin position="179"/>
        <end position="189"/>
    </location>
</feature>